<proteinExistence type="predicted"/>
<dbReference type="RefSeq" id="XP_037156696.1">
    <property type="nucleotide sequence ID" value="XM_037298061.1"/>
</dbReference>
<accession>A0A8H6FIA6</accession>
<comment type="caution">
    <text evidence="1">The sequence shown here is derived from an EMBL/GenBank/DDBJ whole genome shotgun (WGS) entry which is preliminary data.</text>
</comment>
<name>A0A8H6FIA6_9LECA</name>
<dbReference type="EMBL" id="JACCJB010000003">
    <property type="protein sequence ID" value="KAF6229054.1"/>
    <property type="molecule type" value="Genomic_DNA"/>
</dbReference>
<gene>
    <name evidence="1" type="ORF">HO133_007168</name>
</gene>
<dbReference type="Proteomes" id="UP000593566">
    <property type="component" value="Unassembled WGS sequence"/>
</dbReference>
<dbReference type="GeneID" id="59335568"/>
<dbReference type="AlphaFoldDB" id="A0A8H6FIA6"/>
<keyword evidence="2" id="KW-1185">Reference proteome</keyword>
<evidence type="ECO:0000313" key="2">
    <source>
        <dbReference type="Proteomes" id="UP000593566"/>
    </source>
</evidence>
<protein>
    <submittedName>
        <fullName evidence="1">Uncharacterized protein</fullName>
    </submittedName>
</protein>
<sequence>MHINYFRTYLKTASGRIKDMVEIRQKYQGKGAFEQADLKGYVATQLDFSDMGFSVHAAHLDSAEPVCAEKDIAPWLFVSLFGQLLECYIDEE</sequence>
<organism evidence="1 2">
    <name type="scientific">Letharia lupina</name>
    <dbReference type="NCBI Taxonomy" id="560253"/>
    <lineage>
        <taxon>Eukaryota</taxon>
        <taxon>Fungi</taxon>
        <taxon>Dikarya</taxon>
        <taxon>Ascomycota</taxon>
        <taxon>Pezizomycotina</taxon>
        <taxon>Lecanoromycetes</taxon>
        <taxon>OSLEUM clade</taxon>
        <taxon>Lecanoromycetidae</taxon>
        <taxon>Lecanorales</taxon>
        <taxon>Lecanorineae</taxon>
        <taxon>Parmeliaceae</taxon>
        <taxon>Letharia</taxon>
    </lineage>
</organism>
<evidence type="ECO:0000313" key="1">
    <source>
        <dbReference type="EMBL" id="KAF6229054.1"/>
    </source>
</evidence>
<reference evidence="1 2" key="1">
    <citation type="journal article" date="2020" name="Genomics">
        <title>Complete, high-quality genomes from long-read metagenomic sequencing of two wolf lichen thalli reveals enigmatic genome architecture.</title>
        <authorList>
            <person name="McKenzie S.K."/>
            <person name="Walston R.F."/>
            <person name="Allen J.L."/>
        </authorList>
    </citation>
    <scope>NUCLEOTIDE SEQUENCE [LARGE SCALE GENOMIC DNA]</scope>
    <source>
        <strain evidence="1">WasteWater1</strain>
    </source>
</reference>